<organism evidence="5 6">
    <name type="scientific">Globisporangium ultimum (strain ATCC 200006 / CBS 805.95 / DAOM BR144)</name>
    <name type="common">Pythium ultimum</name>
    <dbReference type="NCBI Taxonomy" id="431595"/>
    <lineage>
        <taxon>Eukaryota</taxon>
        <taxon>Sar</taxon>
        <taxon>Stramenopiles</taxon>
        <taxon>Oomycota</taxon>
        <taxon>Peronosporomycetes</taxon>
        <taxon>Pythiales</taxon>
        <taxon>Pythiaceae</taxon>
        <taxon>Globisporangium</taxon>
    </lineage>
</organism>
<feature type="domain" description="GATOR1 complex protein NPRL3 C-terminal HTH" evidence="4">
    <location>
        <begin position="605"/>
        <end position="663"/>
    </location>
</feature>
<dbReference type="InterPro" id="IPR056603">
    <property type="entry name" value="HTH_NPRL3"/>
</dbReference>
<dbReference type="Proteomes" id="UP000019132">
    <property type="component" value="Unassembled WGS sequence"/>
</dbReference>
<dbReference type="InterPro" id="IPR005365">
    <property type="entry name" value="Npr3"/>
</dbReference>
<protein>
    <recommendedName>
        <fullName evidence="4">GATOR1 complex protein NPRL3 C-terminal HTH domain-containing protein</fullName>
    </recommendedName>
</protein>
<feature type="compositionally biased region" description="Gly residues" evidence="3">
    <location>
        <begin position="247"/>
        <end position="261"/>
    </location>
</feature>
<feature type="region of interest" description="Disordered" evidence="3">
    <location>
        <begin position="247"/>
        <end position="290"/>
    </location>
</feature>
<dbReference type="OMA" id="CNLAFRY"/>
<feature type="region of interest" description="Disordered" evidence="3">
    <location>
        <begin position="514"/>
        <end position="542"/>
    </location>
</feature>
<dbReference type="VEuPathDB" id="FungiDB:PYU1_G012984"/>
<evidence type="ECO:0000313" key="5">
    <source>
        <dbReference type="EnsemblProtists" id="PYU1_T013011"/>
    </source>
</evidence>
<dbReference type="eggNOG" id="KOG3830">
    <property type="taxonomic scope" value="Eukaryota"/>
</dbReference>
<dbReference type="Pfam" id="PF03666">
    <property type="entry name" value="NPR3"/>
    <property type="match status" value="2"/>
</dbReference>
<reference evidence="5" key="3">
    <citation type="submission" date="2015-02" db="UniProtKB">
        <authorList>
            <consortium name="EnsemblProtists"/>
        </authorList>
    </citation>
    <scope>IDENTIFICATION</scope>
    <source>
        <strain evidence="5">DAOM BR144</strain>
    </source>
</reference>
<proteinExistence type="inferred from homology"/>
<keyword evidence="6" id="KW-1185">Reference proteome</keyword>
<dbReference type="Pfam" id="PF24064">
    <property type="entry name" value="HTH_NPRL3"/>
    <property type="match status" value="1"/>
</dbReference>
<dbReference type="GO" id="GO:1990130">
    <property type="term" value="C:GATOR1 complex"/>
    <property type="evidence" value="ECO:0007669"/>
    <property type="project" value="TreeGrafter"/>
</dbReference>
<comment type="similarity">
    <text evidence="1 2">Belongs to the NPR3 family.</text>
</comment>
<feature type="compositionally biased region" description="Polar residues" evidence="3">
    <location>
        <begin position="277"/>
        <end position="286"/>
    </location>
</feature>
<sequence length="668" mass="72094">MSTLLGIALVVDDINKGCNLAFRYPAVPAGAAGGSADQVSPFHKLSPSLLAKLFRPKNALCNQSFELVMDDLRFVSHPVLVTHRAPAAAVAHGLHSLHALLPPGVSSGFSQHAAAAAAGAVSSGASFIGASSSAAAGNALATAAATGGGSGGNVSAMTAAGSDRTETTMFNIIFALEELPQLQEEDADLVQRRRRSISAFRTVAAQLANGLLHEELRSGFVSREVRELLHIRDELVQNERLVNASNGGGGALGGGGGGGSGNNNSSSVGNHHRNKDGANSESTSSGGVEVDPQTFIDVSLGKSVLANDLKSVFHGLDESGTVHVVINRWVKLSLTLTDSVAVQMHNLRPYHTLLLLADEGKIVASLPADHSQQLRILIDAANPLKSFQEIALETSIPIHHVFRLSAHLVYWGFGKVIDTITLRNIYQVNPQANLRSQSALALAFRRKFPPHELSEVLSTFSGSRSISDYMKSLSTPKAKTEYIHMLIWLLQQNFIIQLHRYVYFMIPSEGDHAADAMEPEGDSSYDENHSFGSNSRSSRSRNNTSFLGLTHALTDPQQLENFSLQSFMSSARSTATKPKPPPKTSTAMTTTTTVTGASNPFALTDQERDYLDKIATTNPVYTLFKRLCVYFHGQYHLEEIMWRENVSRSELRTVLSTYQDIIVCCLHE</sequence>
<name>K3X712_GLOUD</name>
<dbReference type="HOGENOM" id="CLU_014030_1_0_1"/>
<evidence type="ECO:0000256" key="3">
    <source>
        <dbReference type="SAM" id="MobiDB-lite"/>
    </source>
</evidence>
<accession>K3X712</accession>
<dbReference type="PANTHER" id="PTHR13153:SF5">
    <property type="entry name" value="GATOR COMPLEX PROTEIN NPRL3"/>
    <property type="match status" value="1"/>
</dbReference>
<dbReference type="STRING" id="431595.K3X712"/>
<evidence type="ECO:0000256" key="1">
    <source>
        <dbReference type="ARBA" id="ARBA00010546"/>
    </source>
</evidence>
<dbReference type="GO" id="GO:0010508">
    <property type="term" value="P:positive regulation of autophagy"/>
    <property type="evidence" value="ECO:0007669"/>
    <property type="project" value="TreeGrafter"/>
</dbReference>
<feature type="region of interest" description="Disordered" evidence="3">
    <location>
        <begin position="570"/>
        <end position="589"/>
    </location>
</feature>
<dbReference type="GO" id="GO:0038202">
    <property type="term" value="P:TORC1 signaling"/>
    <property type="evidence" value="ECO:0007669"/>
    <property type="project" value="TreeGrafter"/>
</dbReference>
<dbReference type="GO" id="GO:0034198">
    <property type="term" value="P:cellular response to amino acid starvation"/>
    <property type="evidence" value="ECO:0007669"/>
    <property type="project" value="TreeGrafter"/>
</dbReference>
<reference evidence="6" key="1">
    <citation type="journal article" date="2010" name="Genome Biol.">
        <title>Genome sequence of the necrotrophic plant pathogen Pythium ultimum reveals original pathogenicity mechanisms and effector repertoire.</title>
        <authorList>
            <person name="Levesque C.A."/>
            <person name="Brouwer H."/>
            <person name="Cano L."/>
            <person name="Hamilton J.P."/>
            <person name="Holt C."/>
            <person name="Huitema E."/>
            <person name="Raffaele S."/>
            <person name="Robideau G.P."/>
            <person name="Thines M."/>
            <person name="Win J."/>
            <person name="Zerillo M.M."/>
            <person name="Beakes G.W."/>
            <person name="Boore J.L."/>
            <person name="Busam D."/>
            <person name="Dumas B."/>
            <person name="Ferriera S."/>
            <person name="Fuerstenberg S.I."/>
            <person name="Gachon C.M."/>
            <person name="Gaulin E."/>
            <person name="Govers F."/>
            <person name="Grenville-Briggs L."/>
            <person name="Horner N."/>
            <person name="Hostetler J."/>
            <person name="Jiang R.H."/>
            <person name="Johnson J."/>
            <person name="Krajaejun T."/>
            <person name="Lin H."/>
            <person name="Meijer H.J."/>
            <person name="Moore B."/>
            <person name="Morris P."/>
            <person name="Phuntmart V."/>
            <person name="Puiu D."/>
            <person name="Shetty J."/>
            <person name="Stajich J.E."/>
            <person name="Tripathy S."/>
            <person name="Wawra S."/>
            <person name="van West P."/>
            <person name="Whitty B.R."/>
            <person name="Coutinho P.M."/>
            <person name="Henrissat B."/>
            <person name="Martin F."/>
            <person name="Thomas P.D."/>
            <person name="Tyler B.M."/>
            <person name="De Vries R.P."/>
            <person name="Kamoun S."/>
            <person name="Yandell M."/>
            <person name="Tisserat N."/>
            <person name="Buell C.R."/>
        </authorList>
    </citation>
    <scope>NUCLEOTIDE SEQUENCE</scope>
    <source>
        <strain evidence="6">DAOM:BR144</strain>
    </source>
</reference>
<reference evidence="6" key="2">
    <citation type="submission" date="2010-04" db="EMBL/GenBank/DDBJ databases">
        <authorList>
            <person name="Buell R."/>
            <person name="Hamilton J."/>
            <person name="Hostetler J."/>
        </authorList>
    </citation>
    <scope>NUCLEOTIDE SEQUENCE [LARGE SCALE GENOMIC DNA]</scope>
    <source>
        <strain evidence="6">DAOM:BR144</strain>
    </source>
</reference>
<dbReference type="InParanoid" id="K3X712"/>
<dbReference type="GO" id="GO:1904262">
    <property type="term" value="P:negative regulation of TORC1 signaling"/>
    <property type="evidence" value="ECO:0007669"/>
    <property type="project" value="TreeGrafter"/>
</dbReference>
<dbReference type="PANTHER" id="PTHR13153">
    <property type="entry name" value="CGTHBA PROTEIN -14 GENE PROTEIN"/>
    <property type="match status" value="1"/>
</dbReference>
<dbReference type="EnsemblProtists" id="PYU1_T013011">
    <property type="protein sequence ID" value="PYU1_T013011"/>
    <property type="gene ID" value="PYU1_G012984"/>
</dbReference>
<evidence type="ECO:0000313" key="6">
    <source>
        <dbReference type="Proteomes" id="UP000019132"/>
    </source>
</evidence>
<evidence type="ECO:0000259" key="4">
    <source>
        <dbReference type="Pfam" id="PF24064"/>
    </source>
</evidence>
<dbReference type="AlphaFoldDB" id="K3X712"/>
<feature type="compositionally biased region" description="Low complexity" evidence="3">
    <location>
        <begin position="533"/>
        <end position="542"/>
    </location>
</feature>
<evidence type="ECO:0000256" key="2">
    <source>
        <dbReference type="RuleBase" id="RU368069"/>
    </source>
</evidence>
<dbReference type="EMBL" id="GL376570">
    <property type="status" value="NOT_ANNOTATED_CDS"/>
    <property type="molecule type" value="Genomic_DNA"/>
</dbReference>